<protein>
    <submittedName>
        <fullName evidence="1">Uncharacterized protein</fullName>
    </submittedName>
</protein>
<reference evidence="1" key="1">
    <citation type="submission" date="2019-08" db="EMBL/GenBank/DDBJ databases">
        <authorList>
            <person name="Kucharzyk K."/>
            <person name="Murdoch R.W."/>
            <person name="Higgins S."/>
            <person name="Loffler F."/>
        </authorList>
    </citation>
    <scope>NUCLEOTIDE SEQUENCE</scope>
</reference>
<name>A0A645HT97_9ZZZZ</name>
<gene>
    <name evidence="1" type="ORF">SDC9_189351</name>
</gene>
<dbReference type="EMBL" id="VSSQ01099080">
    <property type="protein sequence ID" value="MPN41796.1"/>
    <property type="molecule type" value="Genomic_DNA"/>
</dbReference>
<organism evidence="1">
    <name type="scientific">bioreactor metagenome</name>
    <dbReference type="NCBI Taxonomy" id="1076179"/>
    <lineage>
        <taxon>unclassified sequences</taxon>
        <taxon>metagenomes</taxon>
        <taxon>ecological metagenomes</taxon>
    </lineage>
</organism>
<comment type="caution">
    <text evidence="1">The sequence shown here is derived from an EMBL/GenBank/DDBJ whole genome shotgun (WGS) entry which is preliminary data.</text>
</comment>
<proteinExistence type="predicted"/>
<evidence type="ECO:0000313" key="1">
    <source>
        <dbReference type="EMBL" id="MPN41796.1"/>
    </source>
</evidence>
<sequence>MVPHYKRALFHGFLNCIYRIVLFKLIYIFDKQSIEVTNWFLTGDFSTFNHNKTDGFTMLHGHFVGFIKIRIGDILERTMFDMVGNSNRIQTIVPGFVHAYHRSHLSVGKDRMSMEITFQGHIPIEIRQMNDLSVIRLNFFKILVYFSIP</sequence>
<accession>A0A645HT97</accession>
<dbReference type="AlphaFoldDB" id="A0A645HT97"/>